<name>A0A4R2LEL1_9GAMM</name>
<keyword evidence="4" id="KW-0540">Nuclease</keyword>
<keyword evidence="5" id="KW-1185">Reference proteome</keyword>
<feature type="coiled-coil region" evidence="1">
    <location>
        <begin position="629"/>
        <end position="663"/>
    </location>
</feature>
<dbReference type="InterPro" id="IPR038729">
    <property type="entry name" value="Rad50/SbcC_AAA"/>
</dbReference>
<dbReference type="Pfam" id="PF13558">
    <property type="entry name" value="SbcC_Walker_B"/>
    <property type="match status" value="1"/>
</dbReference>
<dbReference type="Pfam" id="PF13476">
    <property type="entry name" value="AAA_23"/>
    <property type="match status" value="1"/>
</dbReference>
<feature type="compositionally biased region" description="Basic and acidic residues" evidence="2">
    <location>
        <begin position="543"/>
        <end position="566"/>
    </location>
</feature>
<dbReference type="AlphaFoldDB" id="A0A4R2LEL1"/>
<feature type="region of interest" description="Disordered" evidence="2">
    <location>
        <begin position="529"/>
        <end position="566"/>
    </location>
</feature>
<organism evidence="4 5">
    <name type="scientific">Plasticicumulans lactativorans</name>
    <dbReference type="NCBI Taxonomy" id="1133106"/>
    <lineage>
        <taxon>Bacteria</taxon>
        <taxon>Pseudomonadati</taxon>
        <taxon>Pseudomonadota</taxon>
        <taxon>Gammaproteobacteria</taxon>
        <taxon>Candidatus Competibacteraceae</taxon>
        <taxon>Plasticicumulans</taxon>
    </lineage>
</organism>
<evidence type="ECO:0000313" key="4">
    <source>
        <dbReference type="EMBL" id="TCO83106.1"/>
    </source>
</evidence>
<dbReference type="GO" id="GO:0004527">
    <property type="term" value="F:exonuclease activity"/>
    <property type="evidence" value="ECO:0007669"/>
    <property type="project" value="UniProtKB-KW"/>
</dbReference>
<evidence type="ECO:0000259" key="3">
    <source>
        <dbReference type="Pfam" id="PF13476"/>
    </source>
</evidence>
<dbReference type="OrthoDB" id="9795626at2"/>
<dbReference type="InterPro" id="IPR027417">
    <property type="entry name" value="P-loop_NTPase"/>
</dbReference>
<dbReference type="PANTHER" id="PTHR32114">
    <property type="entry name" value="ABC TRANSPORTER ABCH.3"/>
    <property type="match status" value="1"/>
</dbReference>
<reference evidence="4 5" key="1">
    <citation type="submission" date="2019-03" db="EMBL/GenBank/DDBJ databases">
        <title>Genomic Encyclopedia of Type Strains, Phase IV (KMG-IV): sequencing the most valuable type-strain genomes for metagenomic binning, comparative biology and taxonomic classification.</title>
        <authorList>
            <person name="Goeker M."/>
        </authorList>
    </citation>
    <scope>NUCLEOTIDE SEQUENCE [LARGE SCALE GENOMIC DNA]</scope>
    <source>
        <strain evidence="4 5">DSM 25287</strain>
    </source>
</reference>
<accession>A0A4R2LEL1</accession>
<dbReference type="RefSeq" id="WP_132538860.1">
    <property type="nucleotide sequence ID" value="NZ_SLWY01000003.1"/>
</dbReference>
<feature type="domain" description="Rad50/SbcC-type AAA" evidence="3">
    <location>
        <begin position="7"/>
        <end position="195"/>
    </location>
</feature>
<evidence type="ECO:0000256" key="1">
    <source>
        <dbReference type="SAM" id="Coils"/>
    </source>
</evidence>
<dbReference type="Proteomes" id="UP000295765">
    <property type="component" value="Unassembled WGS sequence"/>
</dbReference>
<evidence type="ECO:0000313" key="5">
    <source>
        <dbReference type="Proteomes" id="UP000295765"/>
    </source>
</evidence>
<dbReference type="SUPFAM" id="SSF52540">
    <property type="entry name" value="P-loop containing nucleoside triphosphate hydrolases"/>
    <property type="match status" value="1"/>
</dbReference>
<keyword evidence="4" id="KW-0269">Exonuclease</keyword>
<dbReference type="GO" id="GO:0016887">
    <property type="term" value="F:ATP hydrolysis activity"/>
    <property type="evidence" value="ECO:0007669"/>
    <property type="project" value="InterPro"/>
</dbReference>
<feature type="coiled-coil region" evidence="1">
    <location>
        <begin position="723"/>
        <end position="754"/>
    </location>
</feature>
<dbReference type="EMBL" id="SLWY01000003">
    <property type="protein sequence ID" value="TCO83106.1"/>
    <property type="molecule type" value="Genomic_DNA"/>
</dbReference>
<keyword evidence="1" id="KW-0175">Coiled coil</keyword>
<dbReference type="GO" id="GO:0006302">
    <property type="term" value="P:double-strand break repair"/>
    <property type="evidence" value="ECO:0007669"/>
    <property type="project" value="InterPro"/>
</dbReference>
<keyword evidence="4" id="KW-0378">Hydrolase</keyword>
<proteinExistence type="predicted"/>
<sequence>MRILAIRGRNLASLAGDFEVDFTREPLASSGLFAISGPTGAGKSTLLDALCLALYDDTPRLQRASAKGINLPDVHGETVTPRDPRTLLRRGCAEGHAEVDFVGNDGAAYRATWRVRRARERSHGKLQAAEMSLQPLPQGAALGGTKTEVLAAIHERLGLSFEQFTRAVLLAQNEFASFLKADDSTRAELLETLTGIDVYSEVSRLAFERARHETAALQALHARAAGTQPLAADARAALEAAGAAATAALQATEARVQALDAERRWHDALVDLQAQEAQAETAFVAARQAQAAAAPRHAHLVAVERAQPARTLLADAGRCRDAHAASATALATATAAHAAAQDAWAAADAALAAATQRHAEAEAARRAAAPALARARELDARIDAQARAHAAAAQALVDARREHATASDELAAHERAHSSATAERAAAQDWLATHAGLAALASDWARWDTLLDQAATAADELAARAPAAAAAAAAAGAAGAALERHAEAQVARERELAAAETAAAACDPAALDAARQALDARRDALAAATRCRDERHARRRRRAELDADAERRQAGRSEALQRGDAARARLAPAEAAQAQAQRAVEVAERACAASVERLRADLVDGEPCPVCGATRHPWAHVDPGLQAALAGLRAEAERCRREAQALATELQTQDERAAQAAAELAAAEPARAAARTAAEAADAAWQAHPLAGAFAAPDDAEVDARLAAAVDAVQAQATALAARERAQREALQARDAARAALDAARRTTDTAREQATAARHACERLAADGQALARRRDEGLDALDAVCAGAGPAGHDWRGHWQRDPAAFHGARREDAGRWRARDEAARNAGTTLAHLTLRIEAAQAALAAAAAWVDKAQAGTDAAAQALDTLRAERAGVLDGRPADACEKALDAALTEAAREHAARAGVLQDAVATRAQCTEAQAQATARRDGAAVAAADADAALARWLAAHADDIPDREALRALLDHDAAWLAATRAELRALDDACRDAATRLDERRARRAAHAAAQAPTATRDAAQAALATAIEARDQARQHATGVELQLREDDTRRSANAELLATIEAQAASTRVWEQMNELIGSADGRKFRNYAQQFTLDVLLGYANHHLATLARRYRLERVGDTLALLVIDQDMADEPRSVHSLSGGESFLVSLALALGLASLSANRVRVESLFIDEGFGSLDADTLAVAMDALDGLQAVGRKVGVISHVAEMGERIGVQIRVQRESGGRSRVCVPGA</sequence>
<comment type="caution">
    <text evidence="4">The sequence shown here is derived from an EMBL/GenBank/DDBJ whole genome shotgun (WGS) entry which is preliminary data.</text>
</comment>
<gene>
    <name evidence="4" type="ORF">EV699_103156</name>
</gene>
<protein>
    <submittedName>
        <fullName evidence="4">Exonuclease SbcC</fullName>
    </submittedName>
</protein>
<dbReference type="PANTHER" id="PTHR32114:SF2">
    <property type="entry name" value="ABC TRANSPORTER ABCH.3"/>
    <property type="match status" value="1"/>
</dbReference>
<evidence type="ECO:0000256" key="2">
    <source>
        <dbReference type="SAM" id="MobiDB-lite"/>
    </source>
</evidence>
<dbReference type="Gene3D" id="3.40.50.300">
    <property type="entry name" value="P-loop containing nucleotide triphosphate hydrolases"/>
    <property type="match status" value="2"/>
</dbReference>